<dbReference type="Pfam" id="PF17479">
    <property type="entry name" value="DUF3048_C"/>
    <property type="match status" value="1"/>
</dbReference>
<gene>
    <name evidence="3" type="ORF">CO174_01970</name>
</gene>
<feature type="domain" description="DUF3048" evidence="1">
    <location>
        <begin position="131"/>
        <end position="270"/>
    </location>
</feature>
<dbReference type="AlphaFoldDB" id="A0A2M7XCR8"/>
<dbReference type="Gene3D" id="3.50.90.10">
    <property type="entry name" value="YerB-like"/>
    <property type="match status" value="1"/>
</dbReference>
<dbReference type="Pfam" id="PF11258">
    <property type="entry name" value="DUF3048"/>
    <property type="match status" value="1"/>
</dbReference>
<dbReference type="InterPro" id="IPR035328">
    <property type="entry name" value="DUF3048_C"/>
</dbReference>
<proteinExistence type="predicted"/>
<organism evidence="3 4">
    <name type="scientific">Candidatus Uhrbacteria bacterium CG_4_9_14_3_um_filter_50_9</name>
    <dbReference type="NCBI Taxonomy" id="1975035"/>
    <lineage>
        <taxon>Bacteria</taxon>
        <taxon>Candidatus Uhriibacteriota</taxon>
    </lineage>
</organism>
<evidence type="ECO:0000259" key="1">
    <source>
        <dbReference type="Pfam" id="PF11258"/>
    </source>
</evidence>
<evidence type="ECO:0000259" key="2">
    <source>
        <dbReference type="Pfam" id="PF17479"/>
    </source>
</evidence>
<sequence>MMQTSQSLLSPLLGQKLRWLPLRMRLKKILARSKELQKRPQREKKLQRVRRLKSLRSMSNKIKEEQSNIKRKRTPREPLKDRTTVFLGALTLALAFVFILIAPKFFAQTAVSLGMDDQTVIDEVQYRHPLSGLSLDEPLEDLQIYGVMIDNHVDAWPPAGIDQAALVIEAPVEASISRMLAFFSEDQHVEAIGPVRSARPYYLDWNNELDALYAHVGGSNTALDLIASGGTFDFNQYWNGGFYWRSSYRYAPHNVFTSTEDMAAYVEERDEAGRAPELLYGVWKFDDSMMEGDDVTAVAIDFSAPTYYAEWEYNVEQNRYVRSQAGLAHKTDEGNQIMANNVVVVVTDIEVIDSVGRRDVRTTGEGEGYLFQDGVMMEVTWRKPSATERLRFYNEDDQEVAMNAGITWIEVIGSVEDMKIEE</sequence>
<reference evidence="4" key="1">
    <citation type="submission" date="2017-09" db="EMBL/GenBank/DDBJ databases">
        <title>Depth-based differentiation of microbial function through sediment-hosted aquifers and enrichment of novel symbionts in the deep terrestrial subsurface.</title>
        <authorList>
            <person name="Probst A.J."/>
            <person name="Ladd B."/>
            <person name="Jarett J.K."/>
            <person name="Geller-Mcgrath D.E."/>
            <person name="Sieber C.M.K."/>
            <person name="Emerson J.B."/>
            <person name="Anantharaman K."/>
            <person name="Thomas B.C."/>
            <person name="Malmstrom R."/>
            <person name="Stieglmeier M."/>
            <person name="Klingl A."/>
            <person name="Woyke T."/>
            <person name="Ryan C.M."/>
            <person name="Banfield J.F."/>
        </authorList>
    </citation>
    <scope>NUCLEOTIDE SEQUENCE [LARGE SCALE GENOMIC DNA]</scope>
</reference>
<evidence type="ECO:0000313" key="4">
    <source>
        <dbReference type="Proteomes" id="UP000229385"/>
    </source>
</evidence>
<protein>
    <recommendedName>
        <fullName evidence="5">DUF3048 domain-containing protein</fullName>
    </recommendedName>
</protein>
<evidence type="ECO:0008006" key="5">
    <source>
        <dbReference type="Google" id="ProtNLM"/>
    </source>
</evidence>
<dbReference type="InterPro" id="IPR021416">
    <property type="entry name" value="DUF3048_N"/>
</dbReference>
<name>A0A2M7XCR8_9BACT</name>
<comment type="caution">
    <text evidence="3">The sequence shown here is derived from an EMBL/GenBank/DDBJ whole genome shotgun (WGS) entry which is preliminary data.</text>
</comment>
<dbReference type="Proteomes" id="UP000229385">
    <property type="component" value="Unassembled WGS sequence"/>
</dbReference>
<feature type="domain" description="DUF3048" evidence="2">
    <location>
        <begin position="299"/>
        <end position="409"/>
    </location>
</feature>
<dbReference type="InterPro" id="IPR023158">
    <property type="entry name" value="YerB-like_sf"/>
</dbReference>
<dbReference type="EMBL" id="PFWU01000025">
    <property type="protein sequence ID" value="PJA45680.1"/>
    <property type="molecule type" value="Genomic_DNA"/>
</dbReference>
<dbReference type="SUPFAM" id="SSF159774">
    <property type="entry name" value="YerB-like"/>
    <property type="match status" value="1"/>
</dbReference>
<evidence type="ECO:0000313" key="3">
    <source>
        <dbReference type="EMBL" id="PJA45680.1"/>
    </source>
</evidence>
<accession>A0A2M7XCR8</accession>